<organism evidence="1 2">
    <name type="scientific">Pristionchus pacificus</name>
    <name type="common">Parasitic nematode worm</name>
    <dbReference type="NCBI Taxonomy" id="54126"/>
    <lineage>
        <taxon>Eukaryota</taxon>
        <taxon>Metazoa</taxon>
        <taxon>Ecdysozoa</taxon>
        <taxon>Nematoda</taxon>
        <taxon>Chromadorea</taxon>
        <taxon>Rhabditida</taxon>
        <taxon>Rhabditina</taxon>
        <taxon>Diplogasteromorpha</taxon>
        <taxon>Diplogasteroidea</taxon>
        <taxon>Neodiplogasteridae</taxon>
        <taxon>Pristionchus</taxon>
    </lineage>
</organism>
<accession>A0A454XLE4</accession>
<dbReference type="OMA" id="MSACATI"/>
<dbReference type="OrthoDB" id="5810437at2759"/>
<evidence type="ECO:0000313" key="2">
    <source>
        <dbReference type="Proteomes" id="UP000005239"/>
    </source>
</evidence>
<reference evidence="2" key="1">
    <citation type="journal article" date="2008" name="Nat. Genet.">
        <title>The Pristionchus pacificus genome provides a unique perspective on nematode lifestyle and parasitism.</title>
        <authorList>
            <person name="Dieterich C."/>
            <person name="Clifton S.W."/>
            <person name="Schuster L.N."/>
            <person name="Chinwalla A."/>
            <person name="Delehaunty K."/>
            <person name="Dinkelacker I."/>
            <person name="Fulton L."/>
            <person name="Fulton R."/>
            <person name="Godfrey J."/>
            <person name="Minx P."/>
            <person name="Mitreva M."/>
            <person name="Roeseler W."/>
            <person name="Tian H."/>
            <person name="Witte H."/>
            <person name="Yang S.P."/>
            <person name="Wilson R.K."/>
            <person name="Sommer R.J."/>
        </authorList>
    </citation>
    <scope>NUCLEOTIDE SEQUENCE [LARGE SCALE GENOMIC DNA]</scope>
    <source>
        <strain evidence="2">PS312</strain>
    </source>
</reference>
<sequence>MSACATICSVYASRMMVKNKKGLIVNSDGVTCVSLWPGLVRTQLIMKKLDNEDFAQSPLGKNLPNAESIEYSGKAVVALVADPEKWRVSGRILTTVDLGDKYGFTDVDGRRPLSLRSASFVLRNLVGYDRLAEWLPNWIKVPGWMLAAWYSTL</sequence>
<accession>A0A8R1YDY9</accession>
<keyword evidence="2" id="KW-1185">Reference proteome</keyword>
<dbReference type="AlphaFoldDB" id="A0A454XLE4"/>
<dbReference type="Proteomes" id="UP000005239">
    <property type="component" value="Unassembled WGS sequence"/>
</dbReference>
<dbReference type="Gene3D" id="3.40.50.720">
    <property type="entry name" value="NAD(P)-binding Rossmann-like Domain"/>
    <property type="match status" value="1"/>
</dbReference>
<reference evidence="1" key="2">
    <citation type="submission" date="2022-06" db="UniProtKB">
        <authorList>
            <consortium name="EnsemblMetazoa"/>
        </authorList>
    </citation>
    <scope>IDENTIFICATION</scope>
    <source>
        <strain evidence="1">PS312</strain>
    </source>
</reference>
<gene>
    <name evidence="1" type="primary">WBGene00106036</name>
</gene>
<dbReference type="PANTHER" id="PTHR44147:SF2">
    <property type="entry name" value="DEHYDROGENASE_REDUCTASE SDR FAMILY MEMBER 1"/>
    <property type="match status" value="1"/>
</dbReference>
<protein>
    <submittedName>
        <fullName evidence="1">Uncharacterized protein</fullName>
    </submittedName>
</protein>
<proteinExistence type="predicted"/>
<dbReference type="PANTHER" id="PTHR44147">
    <property type="entry name" value="DEHYDROGENASE/REDUCTASE SDR FAMILY MEMBER 1"/>
    <property type="match status" value="1"/>
</dbReference>
<dbReference type="EnsemblMetazoa" id="PPA16482.1">
    <property type="protein sequence ID" value="PPA16482.1"/>
    <property type="gene ID" value="WBGene00106036"/>
</dbReference>
<evidence type="ECO:0000313" key="1">
    <source>
        <dbReference type="EnsemblMetazoa" id="PPA16482.1"/>
    </source>
</evidence>
<name>A0A454XLE4_PRIPA</name>